<accession>G7GMB3</accession>
<protein>
    <recommendedName>
        <fullName evidence="3">(d)CMP kinase</fullName>
    </recommendedName>
</protein>
<dbReference type="eggNOG" id="COG0572">
    <property type="taxonomic scope" value="Bacteria"/>
</dbReference>
<keyword evidence="2" id="KW-1185">Reference proteome</keyword>
<evidence type="ECO:0000313" key="1">
    <source>
        <dbReference type="EMBL" id="GAB04738.1"/>
    </source>
</evidence>
<proteinExistence type="predicted"/>
<evidence type="ECO:0000313" key="2">
    <source>
        <dbReference type="Proteomes" id="UP000006023"/>
    </source>
</evidence>
<dbReference type="AlphaFoldDB" id="G7GMB3"/>
<dbReference type="Gene3D" id="3.40.50.300">
    <property type="entry name" value="P-loop containing nucleotide triphosphate hydrolases"/>
    <property type="match status" value="1"/>
</dbReference>
<organism evidence="1 2">
    <name type="scientific">Gordonia amarae NBRC 15530</name>
    <dbReference type="NCBI Taxonomy" id="1075090"/>
    <lineage>
        <taxon>Bacteria</taxon>
        <taxon>Bacillati</taxon>
        <taxon>Actinomycetota</taxon>
        <taxon>Actinomycetes</taxon>
        <taxon>Mycobacteriales</taxon>
        <taxon>Gordoniaceae</taxon>
        <taxon>Gordonia</taxon>
    </lineage>
</organism>
<comment type="caution">
    <text evidence="1">The sequence shown here is derived from an EMBL/GenBank/DDBJ whole genome shotgun (WGS) entry which is preliminary data.</text>
</comment>
<name>G7GMB3_9ACTN</name>
<dbReference type="Proteomes" id="UP000006023">
    <property type="component" value="Unassembled WGS sequence"/>
</dbReference>
<reference evidence="1 2" key="1">
    <citation type="submission" date="2011-11" db="EMBL/GenBank/DDBJ databases">
        <title>Whole genome shotgun sequence of Gordonia amarae NBRC 15530.</title>
        <authorList>
            <person name="Takarada H."/>
            <person name="Hosoyama A."/>
            <person name="Tsuchikane K."/>
            <person name="Katsumata H."/>
            <person name="Yamazaki S."/>
            <person name="Fujita N."/>
        </authorList>
    </citation>
    <scope>NUCLEOTIDE SEQUENCE [LARGE SCALE GENOMIC DNA]</scope>
    <source>
        <strain evidence="1 2">NBRC 15530</strain>
    </source>
</reference>
<dbReference type="STRING" id="1075090.GOAMR_20_02890"/>
<dbReference type="SUPFAM" id="SSF52540">
    <property type="entry name" value="P-loop containing nucleoside triphosphate hydrolases"/>
    <property type="match status" value="1"/>
</dbReference>
<evidence type="ECO:0008006" key="3">
    <source>
        <dbReference type="Google" id="ProtNLM"/>
    </source>
</evidence>
<dbReference type="RefSeq" id="WP_005184441.1">
    <property type="nucleotide sequence ID" value="NZ_BAED01000020.1"/>
</dbReference>
<dbReference type="EMBL" id="BAED01000020">
    <property type="protein sequence ID" value="GAB04738.1"/>
    <property type="molecule type" value="Genomic_DNA"/>
</dbReference>
<sequence length="199" mass="22474">MVTEFLAPVLTGNRTAVVELEAVVERHLDELAAELSTGIVAIDGPSGAGKSVIADALMTKLAHRGTGAVLIRTDDFATWDNPVAWWPELETDILRPFFRRRDYVYRPRVWRDGAPSAGRPVWVRWEPLLIIEGVSSARTAIAERLTRALWVDGGTEGQRLARTVARDGEAEREHLTRWQQFERGWFGVDRTRDRCLILD</sequence>
<gene>
    <name evidence="1" type="ORF">GOAMR_20_02890</name>
</gene>
<dbReference type="InterPro" id="IPR027417">
    <property type="entry name" value="P-loop_NTPase"/>
</dbReference>